<keyword evidence="5" id="KW-0106">Calcium</keyword>
<feature type="domain" description="EF-hand" evidence="6">
    <location>
        <begin position="14"/>
        <end position="49"/>
    </location>
</feature>
<dbReference type="GO" id="GO:0005737">
    <property type="term" value="C:cytoplasm"/>
    <property type="evidence" value="ECO:0007669"/>
    <property type="project" value="UniProtKB-SubCell"/>
</dbReference>
<dbReference type="Gene3D" id="1.10.238.10">
    <property type="entry name" value="EF-hand"/>
    <property type="match status" value="1"/>
</dbReference>
<dbReference type="OMA" id="RDTDQTG"/>
<dbReference type="InterPro" id="IPR018247">
    <property type="entry name" value="EF_Hand_1_Ca_BS"/>
</dbReference>
<dbReference type="Proteomes" id="UP000008144">
    <property type="component" value="Unassembled WGS sequence"/>
</dbReference>
<dbReference type="InterPro" id="IPR051426">
    <property type="entry name" value="Peflin/Sorcin_CaBP"/>
</dbReference>
<protein>
    <submittedName>
        <fullName evidence="7">Peflin-like</fullName>
    </submittedName>
</protein>
<comment type="subcellular location">
    <subcellularLocation>
        <location evidence="1">Cytoplasm</location>
    </subcellularLocation>
</comment>
<dbReference type="GeneID" id="100184311"/>
<keyword evidence="2" id="KW-0963">Cytoplasm</keyword>
<dbReference type="PANTHER" id="PTHR46212:SF3">
    <property type="entry name" value="GH27120P"/>
    <property type="match status" value="1"/>
</dbReference>
<dbReference type="OrthoDB" id="186625at2759"/>
<dbReference type="GeneTree" id="ENSGT00940000155722"/>
<evidence type="ECO:0000259" key="6">
    <source>
        <dbReference type="PROSITE" id="PS50222"/>
    </source>
</evidence>
<dbReference type="InterPro" id="IPR002048">
    <property type="entry name" value="EF_hand_dom"/>
</dbReference>
<accession>A0A1W2WGM1</accession>
<dbReference type="InParanoid" id="F6ZB26"/>
<dbReference type="SUPFAM" id="SSF47473">
    <property type="entry name" value="EF-hand"/>
    <property type="match status" value="1"/>
</dbReference>
<reference evidence="7" key="3">
    <citation type="submission" date="2025-09" db="UniProtKB">
        <authorList>
            <consortium name="Ensembl"/>
        </authorList>
    </citation>
    <scope>IDENTIFICATION</scope>
</reference>
<evidence type="ECO:0000256" key="1">
    <source>
        <dbReference type="ARBA" id="ARBA00004496"/>
    </source>
</evidence>
<dbReference type="RefSeq" id="XP_002130586.1">
    <property type="nucleotide sequence ID" value="XM_002130550.5"/>
</dbReference>
<dbReference type="HOGENOM" id="CLU_051357_1_1_1"/>
<keyword evidence="3" id="KW-0479">Metal-binding</keyword>
<dbReference type="KEGG" id="cin:100184311"/>
<dbReference type="STRING" id="7719.ENSCINP00000002732"/>
<accession>F6ZB26</accession>
<evidence type="ECO:0000313" key="8">
    <source>
        <dbReference type="Proteomes" id="UP000008144"/>
    </source>
</evidence>
<evidence type="ECO:0000313" key="7">
    <source>
        <dbReference type="Ensembl" id="ENSCINP00000002732.3"/>
    </source>
</evidence>
<dbReference type="SMART" id="SM00054">
    <property type="entry name" value="EFh"/>
    <property type="match status" value="3"/>
</dbReference>
<dbReference type="InterPro" id="IPR011992">
    <property type="entry name" value="EF-hand-dom_pair"/>
</dbReference>
<reference evidence="8" key="1">
    <citation type="journal article" date="2002" name="Science">
        <title>The draft genome of Ciona intestinalis: insights into chordate and vertebrate origins.</title>
        <authorList>
            <person name="Dehal P."/>
            <person name="Satou Y."/>
            <person name="Campbell R.K."/>
            <person name="Chapman J."/>
            <person name="Degnan B."/>
            <person name="De Tomaso A."/>
            <person name="Davidson B."/>
            <person name="Di Gregorio A."/>
            <person name="Gelpke M."/>
            <person name="Goodstein D.M."/>
            <person name="Harafuji N."/>
            <person name="Hastings K.E."/>
            <person name="Ho I."/>
            <person name="Hotta K."/>
            <person name="Huang W."/>
            <person name="Kawashima T."/>
            <person name="Lemaire P."/>
            <person name="Martinez D."/>
            <person name="Meinertzhagen I.A."/>
            <person name="Necula S."/>
            <person name="Nonaka M."/>
            <person name="Putnam N."/>
            <person name="Rash S."/>
            <person name="Saiga H."/>
            <person name="Satake M."/>
            <person name="Terry A."/>
            <person name="Yamada L."/>
            <person name="Wang H.G."/>
            <person name="Awazu S."/>
            <person name="Azumi K."/>
            <person name="Boore J."/>
            <person name="Branno M."/>
            <person name="Chin-Bow S."/>
            <person name="DeSantis R."/>
            <person name="Doyle S."/>
            <person name="Francino P."/>
            <person name="Keys D.N."/>
            <person name="Haga S."/>
            <person name="Hayashi H."/>
            <person name="Hino K."/>
            <person name="Imai K.S."/>
            <person name="Inaba K."/>
            <person name="Kano S."/>
            <person name="Kobayashi K."/>
            <person name="Kobayashi M."/>
            <person name="Lee B.I."/>
            <person name="Makabe K.W."/>
            <person name="Manohar C."/>
            <person name="Matassi G."/>
            <person name="Medina M."/>
            <person name="Mochizuki Y."/>
            <person name="Mount S."/>
            <person name="Morishita T."/>
            <person name="Miura S."/>
            <person name="Nakayama A."/>
            <person name="Nishizaka S."/>
            <person name="Nomoto H."/>
            <person name="Ohta F."/>
            <person name="Oishi K."/>
            <person name="Rigoutsos I."/>
            <person name="Sano M."/>
            <person name="Sasaki A."/>
            <person name="Sasakura Y."/>
            <person name="Shoguchi E."/>
            <person name="Shin-i T."/>
            <person name="Spagnuolo A."/>
            <person name="Stainier D."/>
            <person name="Suzuki M.M."/>
            <person name="Tassy O."/>
            <person name="Takatori N."/>
            <person name="Tokuoka M."/>
            <person name="Yagi K."/>
            <person name="Yoshizaki F."/>
            <person name="Wada S."/>
            <person name="Zhang C."/>
            <person name="Hyatt P.D."/>
            <person name="Larimer F."/>
            <person name="Detter C."/>
            <person name="Doggett N."/>
            <person name="Glavina T."/>
            <person name="Hawkins T."/>
            <person name="Richardson P."/>
            <person name="Lucas S."/>
            <person name="Kohara Y."/>
            <person name="Levine M."/>
            <person name="Satoh N."/>
            <person name="Rokhsar D.S."/>
        </authorList>
    </citation>
    <scope>NUCLEOTIDE SEQUENCE [LARGE SCALE GENOMIC DNA]</scope>
</reference>
<gene>
    <name evidence="7" type="primary">LOC100184311</name>
</gene>
<proteinExistence type="predicted"/>
<evidence type="ECO:0000256" key="2">
    <source>
        <dbReference type="ARBA" id="ARBA00022490"/>
    </source>
</evidence>
<keyword evidence="4" id="KW-0677">Repeat</keyword>
<dbReference type="AlphaFoldDB" id="F6ZB26"/>
<dbReference type="PROSITE" id="PS50222">
    <property type="entry name" value="EF_HAND_2"/>
    <property type="match status" value="2"/>
</dbReference>
<evidence type="ECO:0000256" key="4">
    <source>
        <dbReference type="ARBA" id="ARBA00022737"/>
    </source>
</evidence>
<sequence>MAFYGQQPGYGAPQLDPTVVAWFHSVDADRSGHISAGELQQALTNNDWSRFKLETCYQMISMFDRNYSGTIDIHEFSSLWGFINQWRQVFMAYDQDRSGYISENELHTAFTRMGFNVTSQFTRTAMWKYDVYNRQQLTFEDFINCSVLIQSLTGQFKQRDAQMRGNAQISYDDFMCVAVNNIKP</sequence>
<dbReference type="CDD" id="cd16184">
    <property type="entry name" value="EFh_PEF_peflin"/>
    <property type="match status" value="1"/>
</dbReference>
<dbReference type="Pfam" id="PF13202">
    <property type="entry name" value="EF-hand_5"/>
    <property type="match status" value="2"/>
</dbReference>
<reference evidence="7" key="2">
    <citation type="submission" date="2025-08" db="UniProtKB">
        <authorList>
            <consortium name="Ensembl"/>
        </authorList>
    </citation>
    <scope>IDENTIFICATION</scope>
</reference>
<dbReference type="GO" id="GO:0005509">
    <property type="term" value="F:calcium ion binding"/>
    <property type="evidence" value="ECO:0007669"/>
    <property type="project" value="InterPro"/>
</dbReference>
<dbReference type="PANTHER" id="PTHR46212">
    <property type="entry name" value="PEFLIN"/>
    <property type="match status" value="1"/>
</dbReference>
<organism evidence="7 8">
    <name type="scientific">Ciona intestinalis</name>
    <name type="common">Transparent sea squirt</name>
    <name type="synonym">Ascidia intestinalis</name>
    <dbReference type="NCBI Taxonomy" id="7719"/>
    <lineage>
        <taxon>Eukaryota</taxon>
        <taxon>Metazoa</taxon>
        <taxon>Chordata</taxon>
        <taxon>Tunicata</taxon>
        <taxon>Ascidiacea</taxon>
        <taxon>Phlebobranchia</taxon>
        <taxon>Cionidae</taxon>
        <taxon>Ciona</taxon>
    </lineage>
</organism>
<dbReference type="Pfam" id="PF13499">
    <property type="entry name" value="EF-hand_7"/>
    <property type="match status" value="1"/>
</dbReference>
<evidence type="ECO:0000256" key="5">
    <source>
        <dbReference type="ARBA" id="ARBA00022837"/>
    </source>
</evidence>
<dbReference type="FunCoup" id="F6ZB26">
    <property type="interactions" value="4"/>
</dbReference>
<feature type="domain" description="EF-hand" evidence="6">
    <location>
        <begin position="81"/>
        <end position="116"/>
    </location>
</feature>
<evidence type="ECO:0000256" key="3">
    <source>
        <dbReference type="ARBA" id="ARBA00022723"/>
    </source>
</evidence>
<dbReference type="Ensembl" id="ENSCINT00000002732.3">
    <property type="protein sequence ID" value="ENSCINP00000002732.3"/>
    <property type="gene ID" value="ENSCING00000001401.3"/>
</dbReference>
<dbReference type="GO" id="GO:0048306">
    <property type="term" value="F:calcium-dependent protein binding"/>
    <property type="evidence" value="ECO:0007669"/>
    <property type="project" value="UniProtKB-ARBA"/>
</dbReference>
<dbReference type="PROSITE" id="PS00018">
    <property type="entry name" value="EF_HAND_1"/>
    <property type="match status" value="2"/>
</dbReference>
<keyword evidence="8" id="KW-1185">Reference proteome</keyword>
<name>F6ZB26_CIOIN</name>